<feature type="compositionally biased region" description="Low complexity" evidence="1">
    <location>
        <begin position="8"/>
        <end position="30"/>
    </location>
</feature>
<organism evidence="2 3">
    <name type="scientific">Hoeflea olei</name>
    <dbReference type="NCBI Taxonomy" id="1480615"/>
    <lineage>
        <taxon>Bacteria</taxon>
        <taxon>Pseudomonadati</taxon>
        <taxon>Pseudomonadota</taxon>
        <taxon>Alphaproteobacteria</taxon>
        <taxon>Hyphomicrobiales</taxon>
        <taxon>Rhizobiaceae</taxon>
        <taxon>Hoeflea</taxon>
    </lineage>
</organism>
<proteinExistence type="predicted"/>
<protein>
    <submittedName>
        <fullName evidence="2">Uncharacterized protein</fullName>
    </submittedName>
</protein>
<dbReference type="Proteomes" id="UP000094795">
    <property type="component" value="Unassembled WGS sequence"/>
</dbReference>
<evidence type="ECO:0000313" key="3">
    <source>
        <dbReference type="Proteomes" id="UP000094795"/>
    </source>
</evidence>
<evidence type="ECO:0000313" key="2">
    <source>
        <dbReference type="EMBL" id="OCW56804.1"/>
    </source>
</evidence>
<evidence type="ECO:0000256" key="1">
    <source>
        <dbReference type="SAM" id="MobiDB-lite"/>
    </source>
</evidence>
<name>A0A1C1YTI5_9HYPH</name>
<reference evidence="2 3" key="1">
    <citation type="submission" date="2015-12" db="EMBL/GenBank/DDBJ databases">
        <authorList>
            <person name="Shamseldin A."/>
            <person name="Moawad H."/>
            <person name="Abd El-Rahim W.M."/>
            <person name="Sadowsky M.J."/>
        </authorList>
    </citation>
    <scope>NUCLEOTIDE SEQUENCE [LARGE SCALE GENOMIC DNA]</scope>
    <source>
        <strain evidence="2 3">JC234</strain>
    </source>
</reference>
<dbReference type="AlphaFoldDB" id="A0A1C1YTI5"/>
<gene>
    <name evidence="2" type="ORF">AWJ14_17965</name>
</gene>
<accession>A0A1C1YTI5</accession>
<keyword evidence="3" id="KW-1185">Reference proteome</keyword>
<feature type="compositionally biased region" description="Basic residues" evidence="1">
    <location>
        <begin position="31"/>
        <end position="41"/>
    </location>
</feature>
<comment type="caution">
    <text evidence="2">The sequence shown here is derived from an EMBL/GenBank/DDBJ whole genome shotgun (WGS) entry which is preliminary data.</text>
</comment>
<feature type="region of interest" description="Disordered" evidence="1">
    <location>
        <begin position="1"/>
        <end position="60"/>
    </location>
</feature>
<dbReference type="EMBL" id="LQZT01000034">
    <property type="protein sequence ID" value="OCW56804.1"/>
    <property type="molecule type" value="Genomic_DNA"/>
</dbReference>
<dbReference type="RefSeq" id="WP_066181684.1">
    <property type="nucleotide sequence ID" value="NZ_LQZT01000034.1"/>
</dbReference>
<sequence length="60" mass="6108">MIRYKTLPADTPAAPKVAKPVATTAEPKAPARAKGKSKKAAKAPARDLLDLPAEGAGGKD</sequence>